<dbReference type="InterPro" id="IPR045621">
    <property type="entry name" value="BPD_transp_1_N"/>
</dbReference>
<sequence>MTKYIIQRLIALIITLFLIMTIAFLVVRLMPGSFYDNQDLPETVIQAINAKYHFDKPLIVQYFYFIGNILHWDWGTSIAIQPNVPVFDLLKTRVPISLQINLISLFISIPIGIAAGSLAAIKKNTLVDHFISFMVVIFISVPSFIFATALQYFLAYKGGLFPIIYDAAAAMGTQKAMSMFLPVMALTFSPIARVTRYLRAELAETMNSEFLLLARTKGLTYRQAIMRHGMRNSFLPLANIIIPMFTNILGGSLVIERIFSIPGMGGMMIDSISVSDHSVTIAILMFYSFISLVTMLIVDISYGIIDPRIRVGGRK</sequence>
<dbReference type="EMBL" id="JADKNH010000009">
    <property type="protein sequence ID" value="MBF4694434.1"/>
    <property type="molecule type" value="Genomic_DNA"/>
</dbReference>
<name>A0ABR9ZVE8_9FIRM</name>
<comment type="subcellular location">
    <subcellularLocation>
        <location evidence="1 7">Cell membrane</location>
        <topology evidence="1 7">Multi-pass membrane protein</topology>
    </subcellularLocation>
</comment>
<keyword evidence="5 7" id="KW-1133">Transmembrane helix</keyword>
<dbReference type="Pfam" id="PF19300">
    <property type="entry name" value="BPD_transp_1_N"/>
    <property type="match status" value="1"/>
</dbReference>
<dbReference type="CDD" id="cd06261">
    <property type="entry name" value="TM_PBP2"/>
    <property type="match status" value="1"/>
</dbReference>
<feature type="transmembrane region" description="Helical" evidence="7">
    <location>
        <begin position="234"/>
        <end position="259"/>
    </location>
</feature>
<dbReference type="PROSITE" id="PS50928">
    <property type="entry name" value="ABC_TM1"/>
    <property type="match status" value="1"/>
</dbReference>
<feature type="transmembrane region" description="Helical" evidence="7">
    <location>
        <begin position="98"/>
        <end position="121"/>
    </location>
</feature>
<keyword evidence="10" id="KW-1185">Reference proteome</keyword>
<dbReference type="Gene3D" id="1.10.3720.10">
    <property type="entry name" value="MetI-like"/>
    <property type="match status" value="1"/>
</dbReference>
<evidence type="ECO:0000256" key="1">
    <source>
        <dbReference type="ARBA" id="ARBA00004651"/>
    </source>
</evidence>
<evidence type="ECO:0000256" key="2">
    <source>
        <dbReference type="ARBA" id="ARBA00022448"/>
    </source>
</evidence>
<dbReference type="InterPro" id="IPR035906">
    <property type="entry name" value="MetI-like_sf"/>
</dbReference>
<proteinExistence type="inferred from homology"/>
<evidence type="ECO:0000256" key="6">
    <source>
        <dbReference type="ARBA" id="ARBA00023136"/>
    </source>
</evidence>
<dbReference type="RefSeq" id="WP_194702672.1">
    <property type="nucleotide sequence ID" value="NZ_JADKNH010000009.1"/>
</dbReference>
<reference evidence="9 10" key="1">
    <citation type="submission" date="2020-11" db="EMBL/GenBank/DDBJ databases">
        <title>Fusibacter basophilias sp. nov.</title>
        <authorList>
            <person name="Qiu D."/>
        </authorList>
    </citation>
    <scope>NUCLEOTIDE SEQUENCE [LARGE SCALE GENOMIC DNA]</scope>
    <source>
        <strain evidence="9 10">Q10-2</strain>
    </source>
</reference>
<feature type="domain" description="ABC transmembrane type-1" evidence="8">
    <location>
        <begin position="94"/>
        <end position="298"/>
    </location>
</feature>
<keyword evidence="2 7" id="KW-0813">Transport</keyword>
<organism evidence="9 10">
    <name type="scientific">Fusibacter ferrireducens</name>
    <dbReference type="NCBI Taxonomy" id="2785058"/>
    <lineage>
        <taxon>Bacteria</taxon>
        <taxon>Bacillati</taxon>
        <taxon>Bacillota</taxon>
        <taxon>Clostridia</taxon>
        <taxon>Eubacteriales</taxon>
        <taxon>Eubacteriales Family XII. Incertae Sedis</taxon>
        <taxon>Fusibacter</taxon>
    </lineage>
</organism>
<evidence type="ECO:0000313" key="10">
    <source>
        <dbReference type="Proteomes" id="UP000614200"/>
    </source>
</evidence>
<feature type="transmembrane region" description="Helical" evidence="7">
    <location>
        <begin position="133"/>
        <end position="156"/>
    </location>
</feature>
<evidence type="ECO:0000256" key="7">
    <source>
        <dbReference type="RuleBase" id="RU363032"/>
    </source>
</evidence>
<gene>
    <name evidence="9" type="ORF">ISU02_15090</name>
</gene>
<feature type="transmembrane region" description="Helical" evidence="7">
    <location>
        <begin position="176"/>
        <end position="194"/>
    </location>
</feature>
<dbReference type="PANTHER" id="PTHR30465:SF74">
    <property type="entry name" value="OLIGOPEPTIDE TRANSPORT SYSTEM PERMEASE PROTEIN OPPB"/>
    <property type="match status" value="1"/>
</dbReference>
<comment type="caution">
    <text evidence="9">The sequence shown here is derived from an EMBL/GenBank/DDBJ whole genome shotgun (WGS) entry which is preliminary data.</text>
</comment>
<dbReference type="Proteomes" id="UP000614200">
    <property type="component" value="Unassembled WGS sequence"/>
</dbReference>
<keyword evidence="6 7" id="KW-0472">Membrane</keyword>
<keyword evidence="3" id="KW-1003">Cell membrane</keyword>
<evidence type="ECO:0000256" key="4">
    <source>
        <dbReference type="ARBA" id="ARBA00022692"/>
    </source>
</evidence>
<dbReference type="PANTHER" id="PTHR30465">
    <property type="entry name" value="INNER MEMBRANE ABC TRANSPORTER"/>
    <property type="match status" value="1"/>
</dbReference>
<evidence type="ECO:0000313" key="9">
    <source>
        <dbReference type="EMBL" id="MBF4694434.1"/>
    </source>
</evidence>
<comment type="similarity">
    <text evidence="7">Belongs to the binding-protein-dependent transport system permease family.</text>
</comment>
<evidence type="ECO:0000259" key="8">
    <source>
        <dbReference type="PROSITE" id="PS50928"/>
    </source>
</evidence>
<keyword evidence="4 7" id="KW-0812">Transmembrane</keyword>
<feature type="transmembrane region" description="Helical" evidence="7">
    <location>
        <begin position="279"/>
        <end position="305"/>
    </location>
</feature>
<evidence type="ECO:0000256" key="5">
    <source>
        <dbReference type="ARBA" id="ARBA00022989"/>
    </source>
</evidence>
<evidence type="ECO:0000256" key="3">
    <source>
        <dbReference type="ARBA" id="ARBA00022475"/>
    </source>
</evidence>
<dbReference type="InterPro" id="IPR000515">
    <property type="entry name" value="MetI-like"/>
</dbReference>
<dbReference type="Pfam" id="PF00528">
    <property type="entry name" value="BPD_transp_1"/>
    <property type="match status" value="1"/>
</dbReference>
<protein>
    <submittedName>
        <fullName evidence="9">ABC transporter permease</fullName>
    </submittedName>
</protein>
<accession>A0ABR9ZVE8</accession>
<feature type="transmembrane region" description="Helical" evidence="7">
    <location>
        <begin position="9"/>
        <end position="30"/>
    </location>
</feature>
<dbReference type="SUPFAM" id="SSF161098">
    <property type="entry name" value="MetI-like"/>
    <property type="match status" value="1"/>
</dbReference>